<dbReference type="Proteomes" id="UP001432060">
    <property type="component" value="Chromosome"/>
</dbReference>
<evidence type="ECO:0008006" key="4">
    <source>
        <dbReference type="Google" id="ProtNLM"/>
    </source>
</evidence>
<reference evidence="2" key="1">
    <citation type="submission" date="2022-10" db="EMBL/GenBank/DDBJ databases">
        <title>The complete genomes of actinobacterial strains from the NBC collection.</title>
        <authorList>
            <person name="Joergensen T.S."/>
            <person name="Alvarez Arevalo M."/>
            <person name="Sterndorff E.B."/>
            <person name="Faurdal D."/>
            <person name="Vuksanovic O."/>
            <person name="Mourched A.-S."/>
            <person name="Charusanti P."/>
            <person name="Shaw S."/>
            <person name="Blin K."/>
            <person name="Weber T."/>
        </authorList>
    </citation>
    <scope>NUCLEOTIDE SEQUENCE</scope>
    <source>
        <strain evidence="2">NBC_00668</strain>
    </source>
</reference>
<dbReference type="RefSeq" id="WP_329394825.1">
    <property type="nucleotide sequence ID" value="NZ_CP109019.1"/>
</dbReference>
<protein>
    <recommendedName>
        <fullName evidence="4">Secreted protein</fullName>
    </recommendedName>
</protein>
<sequence length="169" mass="17992">MKSKIRSALLAVALSAGSTVGMVAAPSAQAGTCTRTVGAVMEVVTTANYDLGTFYQGYDFCQKRAYAEFHFKDRWVSQVASSSSQVWIVSGASGDPGMHHYNPAGIEWWDAGSQSIYSTSSEVYQAGFYLTWNGNVCQGYSDWYYGNGTPLGYGVGGPSCKKIGTGATP</sequence>
<feature type="chain" id="PRO_5046684993" description="Secreted protein" evidence="1">
    <location>
        <begin position="25"/>
        <end position="169"/>
    </location>
</feature>
<dbReference type="EMBL" id="CP109019">
    <property type="protein sequence ID" value="WUT80887.1"/>
    <property type="molecule type" value="Genomic_DNA"/>
</dbReference>
<proteinExistence type="predicted"/>
<evidence type="ECO:0000313" key="3">
    <source>
        <dbReference type="Proteomes" id="UP001432060"/>
    </source>
</evidence>
<name>A0ABZ1XDM6_9ACTN</name>
<keyword evidence="3" id="KW-1185">Reference proteome</keyword>
<evidence type="ECO:0000313" key="2">
    <source>
        <dbReference type="EMBL" id="WUT80887.1"/>
    </source>
</evidence>
<evidence type="ECO:0000256" key="1">
    <source>
        <dbReference type="SAM" id="SignalP"/>
    </source>
</evidence>
<feature type="signal peptide" evidence="1">
    <location>
        <begin position="1"/>
        <end position="24"/>
    </location>
</feature>
<keyword evidence="1" id="KW-0732">Signal</keyword>
<accession>A0ABZ1XDM6</accession>
<gene>
    <name evidence="2" type="ORF">OG515_01165</name>
</gene>
<organism evidence="2 3">
    <name type="scientific">Streptomyces melanogenes</name>
    <dbReference type="NCBI Taxonomy" id="67326"/>
    <lineage>
        <taxon>Bacteria</taxon>
        <taxon>Bacillati</taxon>
        <taxon>Actinomycetota</taxon>
        <taxon>Actinomycetes</taxon>
        <taxon>Kitasatosporales</taxon>
        <taxon>Streptomycetaceae</taxon>
        <taxon>Streptomyces</taxon>
    </lineage>
</organism>